<dbReference type="Pfam" id="PF13276">
    <property type="entry name" value="HTH_21"/>
    <property type="match status" value="1"/>
</dbReference>
<comment type="caution">
    <text evidence="4">The sequence shown here is derived from an EMBL/GenBank/DDBJ whole genome shotgun (WGS) entry which is preliminary data.</text>
</comment>
<dbReference type="PANTHER" id="PTHR46889">
    <property type="entry name" value="TRANSPOSASE INSF FOR INSERTION SEQUENCE IS3B-RELATED"/>
    <property type="match status" value="1"/>
</dbReference>
<dbReference type="InterPro" id="IPR036397">
    <property type="entry name" value="RNaseH_sf"/>
</dbReference>
<dbReference type="NCBIfam" id="NF033516">
    <property type="entry name" value="transpos_IS3"/>
    <property type="match status" value="1"/>
</dbReference>
<evidence type="ECO:0000313" key="6">
    <source>
        <dbReference type="Proteomes" id="UP000588158"/>
    </source>
</evidence>
<dbReference type="InterPro" id="IPR050900">
    <property type="entry name" value="Transposase_IS3/IS150/IS904"/>
</dbReference>
<dbReference type="Pfam" id="PF00665">
    <property type="entry name" value="rve"/>
    <property type="match status" value="1"/>
</dbReference>
<dbReference type="PANTHER" id="PTHR46889:SF4">
    <property type="entry name" value="TRANSPOSASE INSO FOR INSERTION SEQUENCE ELEMENT IS911B-RELATED"/>
    <property type="match status" value="1"/>
</dbReference>
<evidence type="ECO:0000313" key="5">
    <source>
        <dbReference type="EMBL" id="MBB5833121.1"/>
    </source>
</evidence>
<dbReference type="RefSeq" id="WP_221421069.1">
    <property type="nucleotide sequence ID" value="NZ_JACHLZ010000001.1"/>
</dbReference>
<dbReference type="AlphaFoldDB" id="A0A841AD31"/>
<dbReference type="InterPro" id="IPR001584">
    <property type="entry name" value="Integrase_cat-core"/>
</dbReference>
<evidence type="ECO:0000313" key="4">
    <source>
        <dbReference type="EMBL" id="MBB5831150.1"/>
    </source>
</evidence>
<dbReference type="Pfam" id="PF13333">
    <property type="entry name" value="rve_2"/>
    <property type="match status" value="1"/>
</dbReference>
<dbReference type="InterPro" id="IPR012337">
    <property type="entry name" value="RNaseH-like_sf"/>
</dbReference>
<evidence type="ECO:0000256" key="1">
    <source>
        <dbReference type="ARBA" id="ARBA00002286"/>
    </source>
</evidence>
<dbReference type="InterPro" id="IPR048020">
    <property type="entry name" value="Transpos_IS3"/>
</dbReference>
<dbReference type="PROSITE" id="PS50994">
    <property type="entry name" value="INTEGRASE"/>
    <property type="match status" value="1"/>
</dbReference>
<dbReference type="InterPro" id="IPR025948">
    <property type="entry name" value="HTH-like_dom"/>
</dbReference>
<feature type="domain" description="Integrase catalytic" evidence="2">
    <location>
        <begin position="124"/>
        <end position="287"/>
    </location>
</feature>
<keyword evidence="6" id="KW-1185">Reference proteome</keyword>
<proteinExistence type="predicted"/>
<dbReference type="GO" id="GO:0015074">
    <property type="term" value="P:DNA integration"/>
    <property type="evidence" value="ECO:0007669"/>
    <property type="project" value="InterPro"/>
</dbReference>
<name>A0A841AD31_9MICO</name>
<dbReference type="Proteomes" id="UP000588158">
    <property type="component" value="Unassembled WGS sequence"/>
</dbReference>
<dbReference type="EMBL" id="JACHLZ010000001">
    <property type="protein sequence ID" value="MBB5833121.1"/>
    <property type="molecule type" value="Genomic_DNA"/>
</dbReference>
<reference evidence="4 6" key="1">
    <citation type="submission" date="2020-08" db="EMBL/GenBank/DDBJ databases">
        <title>Sequencing the genomes of 1000 actinobacteria strains.</title>
        <authorList>
            <person name="Klenk H.-P."/>
        </authorList>
    </citation>
    <scope>NUCLEOTIDE SEQUENCE [LARGE SCALE GENOMIC DNA]</scope>
    <source>
        <strain evidence="4 6">DSM 28796</strain>
    </source>
</reference>
<evidence type="ECO:0000313" key="3">
    <source>
        <dbReference type="EMBL" id="MBB5830522.1"/>
    </source>
</evidence>
<dbReference type="Gene3D" id="3.30.420.10">
    <property type="entry name" value="Ribonuclease H-like superfamily/Ribonuclease H"/>
    <property type="match status" value="1"/>
</dbReference>
<dbReference type="GO" id="GO:0003676">
    <property type="term" value="F:nucleic acid binding"/>
    <property type="evidence" value="ECO:0007669"/>
    <property type="project" value="InterPro"/>
</dbReference>
<organism evidence="4 6">
    <name type="scientific">Brachybacterium aquaticum</name>
    <dbReference type="NCBI Taxonomy" id="1432564"/>
    <lineage>
        <taxon>Bacteria</taxon>
        <taxon>Bacillati</taxon>
        <taxon>Actinomycetota</taxon>
        <taxon>Actinomycetes</taxon>
        <taxon>Micrococcales</taxon>
        <taxon>Dermabacteraceae</taxon>
        <taxon>Brachybacterium</taxon>
    </lineage>
</organism>
<accession>A0A841AD31</accession>
<dbReference type="EMBL" id="JACHLZ010000001">
    <property type="protein sequence ID" value="MBB5830522.1"/>
    <property type="molecule type" value="Genomic_DNA"/>
</dbReference>
<sequence>MKYAAIADWADRDEYPVDFMCKQLAVSPSGFYAWRGRGPSPRDQDNDRLLAIITEAYRRLRGNPGVRRIHAELCALGERVGKNRVARLMQAAGLRGRHPRAWKRTTTSGPDPAPAPDLIGRDFTAERPNQKWCSDITYIKTWNGWAYLAIVIDLHSRAVVGWALADHMRTDLVIEALTLAIARRRPPAGIIFHSDRGSQFTSAEFATYCKDHHIRRSVGRTGDCFDNAVAESFFATYKKELIHTRPWVNLSTLRKETFTWIEHYYNRQRRHSHLGYLTPAEWDKGHRTLTGIAA</sequence>
<evidence type="ECO:0000259" key="2">
    <source>
        <dbReference type="PROSITE" id="PS50994"/>
    </source>
</evidence>
<dbReference type="EMBL" id="JACHLZ010000001">
    <property type="protein sequence ID" value="MBB5831150.1"/>
    <property type="molecule type" value="Genomic_DNA"/>
</dbReference>
<dbReference type="SUPFAM" id="SSF53098">
    <property type="entry name" value="Ribonuclease H-like"/>
    <property type="match status" value="1"/>
</dbReference>
<protein>
    <submittedName>
        <fullName evidence="4">Transposase InsO family protein</fullName>
    </submittedName>
</protein>
<comment type="function">
    <text evidence="1">Involved in the transposition of the insertion sequence.</text>
</comment>
<gene>
    <name evidence="3" type="ORF">HNR70_000335</name>
    <name evidence="4" type="ORF">HNR70_000963</name>
    <name evidence="5" type="ORF">HNR70_002934</name>
</gene>